<sequence>LEMGEYLANQVVKKCGKNFDIDVVIPVPDTSRVAALQVSHKLKIAYREGFIKNRYVGRTFIMPGQQMRRKSVRRKLNAMALEFVNKNVLIVDDSIVRGTTSMEIVQMARDAGAKKVYFASCAPPVRYPNVYGIDMPSRRELVAFGRDDDSISKEIGADMVIYQGLDDLVASCQKFNSNITTFDCSVFDGRYVTGGITDEYLDHLEKVRSDLAKSSRENLQSPETMGLHNFRDTPLQISIERNGRNGTNGSNGTY</sequence>
<evidence type="ECO:0000313" key="1">
    <source>
        <dbReference type="EMBL" id="CAG8617698.1"/>
    </source>
</evidence>
<feature type="non-terminal residue" evidence="1">
    <location>
        <position position="1"/>
    </location>
</feature>
<reference evidence="1" key="1">
    <citation type="submission" date="2021-06" db="EMBL/GenBank/DDBJ databases">
        <authorList>
            <person name="Kallberg Y."/>
            <person name="Tangrot J."/>
            <person name="Rosling A."/>
        </authorList>
    </citation>
    <scope>NUCLEOTIDE SEQUENCE</scope>
    <source>
        <strain evidence="1">AU212A</strain>
    </source>
</reference>
<name>A0ACA9MWU7_9GLOM</name>
<comment type="caution">
    <text evidence="1">The sequence shown here is derived from an EMBL/GenBank/DDBJ whole genome shotgun (WGS) entry which is preliminary data.</text>
</comment>
<accession>A0ACA9MWU7</accession>
<proteinExistence type="predicted"/>
<protein>
    <submittedName>
        <fullName evidence="1">2220_t:CDS:1</fullName>
    </submittedName>
</protein>
<dbReference type="EMBL" id="CAJVPM010017039">
    <property type="protein sequence ID" value="CAG8617698.1"/>
    <property type="molecule type" value="Genomic_DNA"/>
</dbReference>
<keyword evidence="2" id="KW-1185">Reference proteome</keyword>
<organism evidence="1 2">
    <name type="scientific">Scutellospora calospora</name>
    <dbReference type="NCBI Taxonomy" id="85575"/>
    <lineage>
        <taxon>Eukaryota</taxon>
        <taxon>Fungi</taxon>
        <taxon>Fungi incertae sedis</taxon>
        <taxon>Mucoromycota</taxon>
        <taxon>Glomeromycotina</taxon>
        <taxon>Glomeromycetes</taxon>
        <taxon>Diversisporales</taxon>
        <taxon>Gigasporaceae</taxon>
        <taxon>Scutellospora</taxon>
    </lineage>
</organism>
<gene>
    <name evidence="1" type="ORF">SCALOS_LOCUS7538</name>
</gene>
<dbReference type="Proteomes" id="UP000789860">
    <property type="component" value="Unassembled WGS sequence"/>
</dbReference>
<evidence type="ECO:0000313" key="2">
    <source>
        <dbReference type="Proteomes" id="UP000789860"/>
    </source>
</evidence>